<dbReference type="Proteomes" id="UP000694424">
    <property type="component" value="Unplaced"/>
</dbReference>
<proteinExistence type="predicted"/>
<keyword evidence="2" id="KW-1185">Reference proteome</keyword>
<organism evidence="1 2">
    <name type="scientific">Apteryx owenii</name>
    <name type="common">Little spotted kiwi</name>
    <dbReference type="NCBI Taxonomy" id="8824"/>
    <lineage>
        <taxon>Eukaryota</taxon>
        <taxon>Metazoa</taxon>
        <taxon>Chordata</taxon>
        <taxon>Craniata</taxon>
        <taxon>Vertebrata</taxon>
        <taxon>Euteleostomi</taxon>
        <taxon>Archelosauria</taxon>
        <taxon>Archosauria</taxon>
        <taxon>Dinosauria</taxon>
        <taxon>Saurischia</taxon>
        <taxon>Theropoda</taxon>
        <taxon>Coelurosauria</taxon>
        <taxon>Aves</taxon>
        <taxon>Palaeognathae</taxon>
        <taxon>Apterygiformes</taxon>
        <taxon>Apterygidae</taxon>
        <taxon>Apteryx</taxon>
    </lineage>
</organism>
<evidence type="ECO:0000313" key="1">
    <source>
        <dbReference type="Ensembl" id="ENSAOWP00000000231.1"/>
    </source>
</evidence>
<accession>A0A8B9NTM4</accession>
<name>A0A8B9NTM4_APTOW</name>
<dbReference type="Ensembl" id="ENSAOWT00000000283.1">
    <property type="protein sequence ID" value="ENSAOWP00000000231.1"/>
    <property type="gene ID" value="ENSAOWG00000000199.1"/>
</dbReference>
<dbReference type="AlphaFoldDB" id="A0A8B9NTM4"/>
<reference evidence="1" key="2">
    <citation type="submission" date="2025-09" db="UniProtKB">
        <authorList>
            <consortium name="Ensembl"/>
        </authorList>
    </citation>
    <scope>IDENTIFICATION</scope>
</reference>
<reference evidence="1" key="1">
    <citation type="submission" date="2025-08" db="UniProtKB">
        <authorList>
            <consortium name="Ensembl"/>
        </authorList>
    </citation>
    <scope>IDENTIFICATION</scope>
</reference>
<protein>
    <submittedName>
        <fullName evidence="1">Uncharacterized protein</fullName>
    </submittedName>
</protein>
<evidence type="ECO:0000313" key="2">
    <source>
        <dbReference type="Proteomes" id="UP000694424"/>
    </source>
</evidence>
<sequence length="96" mass="11007">MGRRRWTGGFRSSLPLWSHTALALRKVLRENSLKTSKSHGRWELQRILLLIFCEYNNSEGEGLFSQPKLDLPGNVLPITLMSISMQKLKGYILGYT</sequence>